<evidence type="ECO:0000259" key="4">
    <source>
        <dbReference type="PROSITE" id="PS51698"/>
    </source>
</evidence>
<gene>
    <name evidence="5" type="ORF">CGC21_24305</name>
</gene>
<dbReference type="InterPro" id="IPR047182">
    <property type="entry name" value="MRM1"/>
</dbReference>
<dbReference type="VEuPathDB" id="TriTrypDB:LDHU3_06.0630"/>
<dbReference type="InterPro" id="IPR001537">
    <property type="entry name" value="SpoU_MeTrfase"/>
</dbReference>
<organism evidence="5 6">
    <name type="scientific">Leishmania donovani</name>
    <dbReference type="NCBI Taxonomy" id="5661"/>
    <lineage>
        <taxon>Eukaryota</taxon>
        <taxon>Discoba</taxon>
        <taxon>Euglenozoa</taxon>
        <taxon>Kinetoplastea</taxon>
        <taxon>Metakinetoplastina</taxon>
        <taxon>Trypanosomatida</taxon>
        <taxon>Trypanosomatidae</taxon>
        <taxon>Leishmaniinae</taxon>
        <taxon>Leishmania</taxon>
    </lineage>
</organism>
<dbReference type="Proteomes" id="UP000318447">
    <property type="component" value="Unassembled WGS sequence"/>
</dbReference>
<dbReference type="InterPro" id="IPR013083">
    <property type="entry name" value="Znf_RING/FYVE/PHD"/>
</dbReference>
<evidence type="ECO:0000313" key="6">
    <source>
        <dbReference type="Proteomes" id="UP000318447"/>
    </source>
</evidence>
<dbReference type="Pfam" id="PF04564">
    <property type="entry name" value="U-box"/>
    <property type="match status" value="1"/>
</dbReference>
<evidence type="ECO:0000313" key="5">
    <source>
        <dbReference type="EMBL" id="TPP54854.1"/>
    </source>
</evidence>
<dbReference type="VEuPathDB" id="TriTrypDB:LDHU3_06.0620"/>
<name>A0A504Y1K7_LEIDO</name>
<keyword evidence="2" id="KW-0808">Transferase</keyword>
<dbReference type="EMBL" id="RHLC01000039">
    <property type="protein sequence ID" value="TPP54854.1"/>
    <property type="molecule type" value="Genomic_DNA"/>
</dbReference>
<dbReference type="GO" id="GO:0004842">
    <property type="term" value="F:ubiquitin-protein transferase activity"/>
    <property type="evidence" value="ECO:0007669"/>
    <property type="project" value="InterPro"/>
</dbReference>
<proteinExistence type="predicted"/>
<evidence type="ECO:0000256" key="3">
    <source>
        <dbReference type="SAM" id="MobiDB-lite"/>
    </source>
</evidence>
<dbReference type="Gene3D" id="3.30.40.10">
    <property type="entry name" value="Zinc/RING finger domain, C3HC4 (zinc finger)"/>
    <property type="match status" value="1"/>
</dbReference>
<dbReference type="InterPro" id="IPR003613">
    <property type="entry name" value="Ubox_domain"/>
</dbReference>
<dbReference type="SMART" id="SM00504">
    <property type="entry name" value="Ubox"/>
    <property type="match status" value="1"/>
</dbReference>
<dbReference type="SUPFAM" id="SSF75217">
    <property type="entry name" value="alpha/beta knot"/>
    <property type="match status" value="1"/>
</dbReference>
<dbReference type="VEuPathDB" id="TriTrypDB:LdCL_060010300"/>
<feature type="domain" description="U-box" evidence="4">
    <location>
        <begin position="1022"/>
        <end position="1095"/>
    </location>
</feature>
<dbReference type="GO" id="GO:0003723">
    <property type="term" value="F:RNA binding"/>
    <property type="evidence" value="ECO:0007669"/>
    <property type="project" value="InterPro"/>
</dbReference>
<protein>
    <submittedName>
        <fullName evidence="5">SpoU rRNA Methylase family protein</fullName>
    </submittedName>
</protein>
<dbReference type="GO" id="GO:0016567">
    <property type="term" value="P:protein ubiquitination"/>
    <property type="evidence" value="ECO:0007669"/>
    <property type="project" value="InterPro"/>
</dbReference>
<dbReference type="SUPFAM" id="SSF57850">
    <property type="entry name" value="RING/U-box"/>
    <property type="match status" value="1"/>
</dbReference>
<dbReference type="PANTHER" id="PTHR46103:SF1">
    <property type="entry name" value="RRNA METHYLTRANSFERASE 1, MITOCHONDRIAL"/>
    <property type="match status" value="1"/>
</dbReference>
<feature type="region of interest" description="Disordered" evidence="3">
    <location>
        <begin position="103"/>
        <end position="122"/>
    </location>
</feature>
<evidence type="ECO:0000256" key="1">
    <source>
        <dbReference type="ARBA" id="ARBA00022603"/>
    </source>
</evidence>
<feature type="region of interest" description="Disordered" evidence="3">
    <location>
        <begin position="762"/>
        <end position="807"/>
    </location>
</feature>
<sequence>MAAQTSAFVLRCTRPLLAYNKSSGYRWSPIPKPPPPHYDRLYGVHSVLNTLRSSTAAMPVSLLHPHRAHLACLYVRDFSLEEGGEGVEELGGSNADDAVAYDAVNSTDPGSRPDKHSHCPGRGRHIRRKKVIPSRYTAVRCITALAKSLNVPVRFVPRAELVQLCGERRNQNIVLEASSYKPQRIRHLGEIWGAEGAAAKTTAAASAGLVTVLFLERIVDPANIGGILRTAFFFGVDHVILSRQCASCTAAVSRTSTGFLEHLRVYQASTSSAAFLRASRQVWASAVPSLSSSITGASGLEVIASMVVSRTRAQRRDRNESAPALQFPASDESAPSEVSVESGSDHVRLFAQQPNSCLPAVRVLLLGNEDAGLPPDLLQWCTHVAHIRSPRQARLRHTRTNMQGASHEEEPETCAVDAAVGGTDVQLSSNPLDSTAVASAASAEAFDKHQHNLRRLARLRDKEVSLNVNTAAAALLAALGGVEGRLGNGGGQLGLVDTMNSLLVSRAVARLCAVLGDELFPVVIWLSMFGATRLAPSLVLHLSMSLPQVMDVPRLLLWRRRRGVYDALRASWQRIYHQSLEVLVSLVTYPTRLWTYFLFQRSQRASLRDAAAAARGGGNGRAAVAELLVRLVTSFTSTWIHASGSMLFDTIVTYLSTRIGSWGSGSVGGGNAIGGSGRRHSGWRDLLVASCVSTGLNFALQTYWVEALTSMGELRALPLATTAREALSLSFSERMQLALSALSRLGGKEFLYRLCRVALQPQPDQRTSPAEGEQVYASPLSPSNTAALQPRTRAADSSLLSSPASATPRAQSQPARAYLCGGNAFVFALSGFRFSYYGDPQQFTTAASNCITDALDLVLRQARQRAAAQNGRVTEALLEGQVWRPPVSSSSSYSHDVVLAPAASLQLLPVYIANFAVGAGVGLVWRRRHLLAAARRVPLLRRVVKLLFPLPPPPLRLPEALQELSPECHVLLVHPDGRVEVSGNAPLPESISKADAPAATTTMMPDTPSADASPSPRITRIVVAQDLFCPIKRTLMCDPVQTADGFTYDRDSIEEWLLAHDTAPLTNLHLDNTTLRVNWRARQLISGLVLQYTAAAGITSI</sequence>
<dbReference type="PANTHER" id="PTHR46103">
    <property type="entry name" value="RRNA METHYLTRANSFERASE 1, MITOCHONDRIAL"/>
    <property type="match status" value="1"/>
</dbReference>
<dbReference type="InterPro" id="IPR029026">
    <property type="entry name" value="tRNA_m1G_MTases_N"/>
</dbReference>
<feature type="compositionally biased region" description="Low complexity" evidence="3">
    <location>
        <begin position="795"/>
        <end position="807"/>
    </location>
</feature>
<dbReference type="VEuPathDB" id="TriTrypDB:LdBPK_060530.1"/>
<feature type="region of interest" description="Disordered" evidence="3">
    <location>
        <begin position="313"/>
        <end position="338"/>
    </location>
</feature>
<evidence type="ECO:0000256" key="2">
    <source>
        <dbReference type="ARBA" id="ARBA00022679"/>
    </source>
</evidence>
<dbReference type="GO" id="GO:0016435">
    <property type="term" value="F:rRNA (guanine) methyltransferase activity"/>
    <property type="evidence" value="ECO:0007669"/>
    <property type="project" value="TreeGrafter"/>
</dbReference>
<dbReference type="VEuPathDB" id="TriTrypDB:LdBPK_060520.1"/>
<dbReference type="Gene3D" id="3.40.1280.10">
    <property type="match status" value="1"/>
</dbReference>
<dbReference type="AlphaFoldDB" id="A0A504Y1K7"/>
<accession>A0A504Y1K7</accession>
<dbReference type="PROSITE" id="PS51698">
    <property type="entry name" value="U_BOX"/>
    <property type="match status" value="1"/>
</dbReference>
<dbReference type="CDD" id="cd16655">
    <property type="entry name" value="RING-Ubox_WDSUB1-like"/>
    <property type="match status" value="1"/>
</dbReference>
<comment type="caution">
    <text evidence="5">The sequence shown here is derived from an EMBL/GenBank/DDBJ whole genome shotgun (WGS) entry which is preliminary data.</text>
</comment>
<dbReference type="InterPro" id="IPR029028">
    <property type="entry name" value="Alpha/beta_knot_MTases"/>
</dbReference>
<dbReference type="VEuPathDB" id="TriTrypDB:LdCL_060010400"/>
<dbReference type="Pfam" id="PF00588">
    <property type="entry name" value="SpoU_methylase"/>
    <property type="match status" value="1"/>
</dbReference>
<reference evidence="6" key="1">
    <citation type="submission" date="2019-02" db="EMBL/GenBank/DDBJ databases">
        <title>FDA dAtabase for Regulatory Grade micrObial Sequences (FDA-ARGOS): Supporting development and validation of Infectious Disease Dx tests.</title>
        <authorList>
            <person name="Duncan R."/>
            <person name="Fisher C."/>
            <person name="Tallon L."/>
            <person name="Sadzewicz L."/>
            <person name="Sengamalay N."/>
            <person name="Ott S."/>
            <person name="Godinez A."/>
            <person name="Nagaraj S."/>
            <person name="Vavikolanu K."/>
            <person name="Nadendla S."/>
            <person name="Aluvathingal J."/>
            <person name="Sichtig H."/>
        </authorList>
    </citation>
    <scope>NUCLEOTIDE SEQUENCE [LARGE SCALE GENOMIC DNA]</scope>
    <source>
        <strain evidence="6">FDAARGOS_361</strain>
    </source>
</reference>
<keyword evidence="1 5" id="KW-0489">Methyltransferase</keyword>